<proteinExistence type="inferred from homology"/>
<evidence type="ECO:0000256" key="6">
    <source>
        <dbReference type="RuleBase" id="RU004004"/>
    </source>
</evidence>
<evidence type="ECO:0000259" key="10">
    <source>
        <dbReference type="Pfam" id="PF21305"/>
    </source>
</evidence>
<keyword evidence="4" id="KW-0472">Membrane</keyword>
<feature type="domain" description="GspD-like N0" evidence="10">
    <location>
        <begin position="33"/>
        <end position="102"/>
    </location>
</feature>
<dbReference type="InterPro" id="IPR038591">
    <property type="entry name" value="NolW-like_sf"/>
</dbReference>
<dbReference type="Proteomes" id="UP001161390">
    <property type="component" value="Unassembled WGS sequence"/>
</dbReference>
<evidence type="ECO:0000256" key="7">
    <source>
        <dbReference type="SAM" id="SignalP"/>
    </source>
</evidence>
<dbReference type="Pfam" id="PF03958">
    <property type="entry name" value="Secretin_N"/>
    <property type="match status" value="2"/>
</dbReference>
<feature type="signal peptide" evidence="7">
    <location>
        <begin position="1"/>
        <end position="27"/>
    </location>
</feature>
<dbReference type="PRINTS" id="PR00811">
    <property type="entry name" value="BCTERIALGSPD"/>
</dbReference>
<dbReference type="InterPro" id="IPR049371">
    <property type="entry name" value="GspD-like_N0"/>
</dbReference>
<dbReference type="PANTHER" id="PTHR30332">
    <property type="entry name" value="PROBABLE GENERAL SECRETION PATHWAY PROTEIN D"/>
    <property type="match status" value="1"/>
</dbReference>
<sequence>MSFFRTLMVGAALATLPLTLAAGPAMANDNYVSLQEADIRDFIDDVAVVTGRTFLVDPRVQGKVTISSEQALTDGEVFTVFKEVLRVHGYTLIRTPNGEYRVTLLQGSAQDAPLTRANGVSGQMSTAIIKLREADASAAARLIKPVMHSQGQVTANPNGSVLVVTDFPENLVKAREIAAAMETTNLVREVVTLNQISVVDAQEVLTALSGRTPDQQTYKAVALPGTNSLIIEAAPDEMARLRQLLATMDVGRATPRGALTTIPLRFANGADLLEMLNGLLPSYVRDGQAAPTVAYDVGSNTLVISADGDTQADLARLIRQLDVRRPQVLVEALIVEISETAAKELGVQFALGDTSGSTVPLISTNYTRSAPNLLSLAGALTGATTDDATQAAALSSLTGLGGGTIGVGGQSDDILFGAILNAVETDDDSNVLSTPFVTTLDNQPATFLVGQEIPITTGETLGTANLNPFRTFERKEVGIQLDVLPQISEGDVIRLEINQEVSSIAGVLTSTAGDFVTNKRQIETTVLANDGEIIVLGGLLQDDEQIDIEKVPVLGDLPVVGNAFRSKGRTRAKTNLMVFLRPTIIRDSNDAALATQSRLSRMRMEDRLQSGRDVSKIDLIPIDPIDPLNPIAPTE</sequence>
<keyword evidence="6" id="KW-0813">Transport</keyword>
<dbReference type="InterPro" id="IPR005644">
    <property type="entry name" value="NolW-like"/>
</dbReference>
<reference evidence="11" key="1">
    <citation type="journal article" date="2014" name="Int. J. Syst. Evol. Microbiol.">
        <title>Complete genome of a new Firmicutes species belonging to the dominant human colonic microbiota ('Ruminococcus bicirculans') reveals two chromosomes and a selective capacity to utilize plant glucans.</title>
        <authorList>
            <consortium name="NISC Comparative Sequencing Program"/>
            <person name="Wegmann U."/>
            <person name="Louis P."/>
            <person name="Goesmann A."/>
            <person name="Henrissat B."/>
            <person name="Duncan S.H."/>
            <person name="Flint H.J."/>
        </authorList>
    </citation>
    <scope>NUCLEOTIDE SEQUENCE</scope>
    <source>
        <strain evidence="11">NBRC 108216</strain>
    </source>
</reference>
<evidence type="ECO:0000259" key="8">
    <source>
        <dbReference type="Pfam" id="PF00263"/>
    </source>
</evidence>
<gene>
    <name evidence="11" type="ORF">GCM10007854_06530</name>
</gene>
<dbReference type="Pfam" id="PF21305">
    <property type="entry name" value="type_II_gspD_N0"/>
    <property type="match status" value="1"/>
</dbReference>
<dbReference type="Pfam" id="PF00263">
    <property type="entry name" value="Secretin"/>
    <property type="match status" value="1"/>
</dbReference>
<dbReference type="PANTHER" id="PTHR30332:SF24">
    <property type="entry name" value="SECRETIN GSPD-RELATED"/>
    <property type="match status" value="1"/>
</dbReference>
<keyword evidence="12" id="KW-1185">Reference proteome</keyword>
<comment type="similarity">
    <text evidence="5">Belongs to the bacterial secretin family.</text>
</comment>
<dbReference type="RefSeq" id="WP_284369571.1">
    <property type="nucleotide sequence ID" value="NZ_BSNJ01000001.1"/>
</dbReference>
<comment type="caution">
    <text evidence="11">The sequence shown here is derived from an EMBL/GenBank/DDBJ whole genome shotgun (WGS) entry which is preliminary data.</text>
</comment>
<evidence type="ECO:0000256" key="5">
    <source>
        <dbReference type="RuleBase" id="RU004003"/>
    </source>
</evidence>
<dbReference type="Gene3D" id="3.30.1370.120">
    <property type="match status" value="3"/>
</dbReference>
<evidence type="ECO:0000256" key="4">
    <source>
        <dbReference type="ARBA" id="ARBA00023136"/>
    </source>
</evidence>
<evidence type="ECO:0000256" key="1">
    <source>
        <dbReference type="ARBA" id="ARBA00004370"/>
    </source>
</evidence>
<accession>A0ABQ5UWM4</accession>
<organism evidence="11 12">
    <name type="scientific">Algimonas porphyrae</name>
    <dbReference type="NCBI Taxonomy" id="1128113"/>
    <lineage>
        <taxon>Bacteria</taxon>
        <taxon>Pseudomonadati</taxon>
        <taxon>Pseudomonadota</taxon>
        <taxon>Alphaproteobacteria</taxon>
        <taxon>Maricaulales</taxon>
        <taxon>Robiginitomaculaceae</taxon>
        <taxon>Algimonas</taxon>
    </lineage>
</organism>
<feature type="domain" description="NolW-like" evidence="9">
    <location>
        <begin position="261"/>
        <end position="327"/>
    </location>
</feature>
<name>A0ABQ5UWM4_9PROT</name>
<evidence type="ECO:0000313" key="12">
    <source>
        <dbReference type="Proteomes" id="UP001161390"/>
    </source>
</evidence>
<dbReference type="EMBL" id="BSNJ01000001">
    <property type="protein sequence ID" value="GLQ19698.1"/>
    <property type="molecule type" value="Genomic_DNA"/>
</dbReference>
<protein>
    <submittedName>
        <fullName evidence="11">Type II secretion system protein GspD</fullName>
    </submittedName>
</protein>
<keyword evidence="2" id="KW-0812">Transmembrane</keyword>
<dbReference type="InterPro" id="IPR004846">
    <property type="entry name" value="T2SS/T3SS_dom"/>
</dbReference>
<evidence type="ECO:0000259" key="9">
    <source>
        <dbReference type="Pfam" id="PF03958"/>
    </source>
</evidence>
<evidence type="ECO:0000256" key="3">
    <source>
        <dbReference type="ARBA" id="ARBA00022729"/>
    </source>
</evidence>
<feature type="domain" description="Type II/III secretion system secretin-like" evidence="8">
    <location>
        <begin position="422"/>
        <end position="586"/>
    </location>
</feature>
<feature type="chain" id="PRO_5045435153" evidence="7">
    <location>
        <begin position="28"/>
        <end position="635"/>
    </location>
</feature>
<dbReference type="InterPro" id="IPR050810">
    <property type="entry name" value="Bact_Secretion_Sys_Channel"/>
</dbReference>
<evidence type="ECO:0000313" key="11">
    <source>
        <dbReference type="EMBL" id="GLQ19698.1"/>
    </source>
</evidence>
<feature type="domain" description="NolW-like" evidence="9">
    <location>
        <begin position="189"/>
        <end position="253"/>
    </location>
</feature>
<reference evidence="11" key="2">
    <citation type="submission" date="2023-01" db="EMBL/GenBank/DDBJ databases">
        <title>Draft genome sequence of Algimonas porphyrae strain NBRC 108216.</title>
        <authorList>
            <person name="Sun Q."/>
            <person name="Mori K."/>
        </authorList>
    </citation>
    <scope>NUCLEOTIDE SEQUENCE</scope>
    <source>
        <strain evidence="11">NBRC 108216</strain>
    </source>
</reference>
<comment type="subcellular location">
    <subcellularLocation>
        <location evidence="6">Cell outer membrane</location>
    </subcellularLocation>
    <subcellularLocation>
        <location evidence="1">Membrane</location>
    </subcellularLocation>
</comment>
<keyword evidence="3 7" id="KW-0732">Signal</keyword>
<dbReference type="InterPro" id="IPR001775">
    <property type="entry name" value="GspD/PilQ"/>
</dbReference>
<evidence type="ECO:0000256" key="2">
    <source>
        <dbReference type="ARBA" id="ARBA00022692"/>
    </source>
</evidence>